<gene>
    <name evidence="18" type="ORF">HGRIS_011516</name>
</gene>
<evidence type="ECO:0000256" key="4">
    <source>
        <dbReference type="ARBA" id="ARBA00022664"/>
    </source>
</evidence>
<evidence type="ECO:0000256" key="14">
    <source>
        <dbReference type="ARBA" id="ARBA00048934"/>
    </source>
</evidence>
<name>A0ABR3JVB1_9AGAR</name>
<dbReference type="EMBL" id="JASNQZ010000002">
    <property type="protein sequence ID" value="KAL0959840.1"/>
    <property type="molecule type" value="Genomic_DNA"/>
</dbReference>
<comment type="catalytic activity">
    <reaction evidence="12">
        <text>5,6-dihydrouridine(16) in tRNA + NADP(+) = uridine(16) in tRNA + NADPH + H(+)</text>
        <dbReference type="Rhea" id="RHEA:53376"/>
        <dbReference type="Rhea" id="RHEA-COMP:13543"/>
        <dbReference type="Rhea" id="RHEA-COMP:13544"/>
        <dbReference type="ChEBI" id="CHEBI:15378"/>
        <dbReference type="ChEBI" id="CHEBI:57783"/>
        <dbReference type="ChEBI" id="CHEBI:58349"/>
        <dbReference type="ChEBI" id="CHEBI:65315"/>
        <dbReference type="ChEBI" id="CHEBI:74443"/>
        <dbReference type="EC" id="1.3.1.88"/>
    </reaction>
    <physiologicalReaction direction="right-to-left" evidence="12">
        <dbReference type="Rhea" id="RHEA:53378"/>
    </physiologicalReaction>
</comment>
<evidence type="ECO:0000256" key="13">
    <source>
        <dbReference type="ARBA" id="ARBA00048342"/>
    </source>
</evidence>
<comment type="catalytic activity">
    <reaction evidence="14">
        <text>5,6-dihydrouridine(16) in tRNA + NAD(+) = uridine(16) in tRNA + NADH + H(+)</text>
        <dbReference type="Rhea" id="RHEA:53380"/>
        <dbReference type="Rhea" id="RHEA-COMP:13543"/>
        <dbReference type="Rhea" id="RHEA-COMP:13544"/>
        <dbReference type="ChEBI" id="CHEBI:15378"/>
        <dbReference type="ChEBI" id="CHEBI:57540"/>
        <dbReference type="ChEBI" id="CHEBI:57945"/>
        <dbReference type="ChEBI" id="CHEBI:65315"/>
        <dbReference type="ChEBI" id="CHEBI:74443"/>
        <dbReference type="EC" id="1.3.1.88"/>
    </reaction>
    <physiologicalReaction direction="right-to-left" evidence="14">
        <dbReference type="Rhea" id="RHEA:53382"/>
    </physiologicalReaction>
</comment>
<reference evidence="19" key="1">
    <citation type="submission" date="2024-06" db="EMBL/GenBank/DDBJ databases">
        <title>Multi-omics analyses provide insights into the biosynthesis of the anticancer antibiotic pleurotin in Hohenbuehelia grisea.</title>
        <authorList>
            <person name="Weaver J.A."/>
            <person name="Alberti F."/>
        </authorList>
    </citation>
    <scope>NUCLEOTIDE SEQUENCE [LARGE SCALE GENOMIC DNA]</scope>
    <source>
        <strain evidence="19">T-177</strain>
    </source>
</reference>
<dbReference type="Gene3D" id="3.20.20.70">
    <property type="entry name" value="Aldolase class I"/>
    <property type="match status" value="1"/>
</dbReference>
<evidence type="ECO:0000256" key="16">
    <source>
        <dbReference type="ARBA" id="ARBA00049467"/>
    </source>
</evidence>
<feature type="domain" description="DUS-like FMN-binding" evidence="17">
    <location>
        <begin position="10"/>
        <end position="294"/>
    </location>
</feature>
<evidence type="ECO:0000256" key="10">
    <source>
        <dbReference type="ARBA" id="ARBA00038890"/>
    </source>
</evidence>
<keyword evidence="4" id="KW-0507">mRNA processing</keyword>
<evidence type="ECO:0000256" key="11">
    <source>
        <dbReference type="ARBA" id="ARBA00047287"/>
    </source>
</evidence>
<dbReference type="InterPro" id="IPR018517">
    <property type="entry name" value="tRNA_hU_synthase_CS"/>
</dbReference>
<keyword evidence="8" id="KW-0520">NAD</keyword>
<evidence type="ECO:0000256" key="6">
    <source>
        <dbReference type="ARBA" id="ARBA00022857"/>
    </source>
</evidence>
<comment type="catalytic activity">
    <reaction evidence="11">
        <text>5,6-dihydrouridine(17) in tRNA + NAD(+) = uridine(17) in tRNA + NADH + H(+)</text>
        <dbReference type="Rhea" id="RHEA:53372"/>
        <dbReference type="Rhea" id="RHEA-COMP:13541"/>
        <dbReference type="Rhea" id="RHEA-COMP:13542"/>
        <dbReference type="ChEBI" id="CHEBI:15378"/>
        <dbReference type="ChEBI" id="CHEBI:57540"/>
        <dbReference type="ChEBI" id="CHEBI:57945"/>
        <dbReference type="ChEBI" id="CHEBI:65315"/>
        <dbReference type="ChEBI" id="CHEBI:74443"/>
        <dbReference type="EC" id="1.3.1.88"/>
    </reaction>
    <physiologicalReaction direction="right-to-left" evidence="11">
        <dbReference type="Rhea" id="RHEA:53374"/>
    </physiologicalReaction>
</comment>
<organism evidence="18 19">
    <name type="scientific">Hohenbuehelia grisea</name>
    <dbReference type="NCBI Taxonomy" id="104357"/>
    <lineage>
        <taxon>Eukaryota</taxon>
        <taxon>Fungi</taxon>
        <taxon>Dikarya</taxon>
        <taxon>Basidiomycota</taxon>
        <taxon>Agaricomycotina</taxon>
        <taxon>Agaricomycetes</taxon>
        <taxon>Agaricomycetidae</taxon>
        <taxon>Agaricales</taxon>
        <taxon>Pleurotineae</taxon>
        <taxon>Pleurotaceae</taxon>
        <taxon>Hohenbuehelia</taxon>
    </lineage>
</organism>
<keyword evidence="7" id="KW-0560">Oxidoreductase</keyword>
<keyword evidence="3" id="KW-0288">FMN</keyword>
<dbReference type="Proteomes" id="UP001556367">
    <property type="component" value="Unassembled WGS sequence"/>
</dbReference>
<dbReference type="PANTHER" id="PTHR11082:SF5">
    <property type="entry name" value="TRNA-DIHYDROURIDINE(16_17) SYNTHASE [NAD(P)(+)]-LIKE"/>
    <property type="match status" value="1"/>
</dbReference>
<dbReference type="Pfam" id="PF01207">
    <property type="entry name" value="Dus"/>
    <property type="match status" value="1"/>
</dbReference>
<comment type="caution">
    <text evidence="18">The sequence shown here is derived from an EMBL/GenBank/DDBJ whole genome shotgun (WGS) entry which is preliminary data.</text>
</comment>
<evidence type="ECO:0000256" key="9">
    <source>
        <dbReference type="ARBA" id="ARBA00038313"/>
    </source>
</evidence>
<comment type="catalytic activity">
    <reaction evidence="13">
        <text>a 5,6-dihydrouridine in mRNA + NAD(+) = a uridine in mRNA + NADH + H(+)</text>
        <dbReference type="Rhea" id="RHEA:69851"/>
        <dbReference type="Rhea" id="RHEA-COMP:14658"/>
        <dbReference type="Rhea" id="RHEA-COMP:17789"/>
        <dbReference type="ChEBI" id="CHEBI:15378"/>
        <dbReference type="ChEBI" id="CHEBI:57540"/>
        <dbReference type="ChEBI" id="CHEBI:57945"/>
        <dbReference type="ChEBI" id="CHEBI:65315"/>
        <dbReference type="ChEBI" id="CHEBI:74443"/>
    </reaction>
    <physiologicalReaction direction="right-to-left" evidence="13">
        <dbReference type="Rhea" id="RHEA:69853"/>
    </physiologicalReaction>
</comment>
<protein>
    <recommendedName>
        <fullName evidence="10">tRNA-dihydrouridine(16/17) synthase [NAD(P)(+)]</fullName>
        <ecNumber evidence="10">1.3.1.88</ecNumber>
    </recommendedName>
</protein>
<evidence type="ECO:0000256" key="7">
    <source>
        <dbReference type="ARBA" id="ARBA00023002"/>
    </source>
</evidence>
<evidence type="ECO:0000313" key="19">
    <source>
        <dbReference type="Proteomes" id="UP001556367"/>
    </source>
</evidence>
<evidence type="ECO:0000256" key="12">
    <source>
        <dbReference type="ARBA" id="ARBA00047652"/>
    </source>
</evidence>
<dbReference type="InterPro" id="IPR035587">
    <property type="entry name" value="DUS-like_FMN-bd"/>
</dbReference>
<evidence type="ECO:0000256" key="5">
    <source>
        <dbReference type="ARBA" id="ARBA00022694"/>
    </source>
</evidence>
<dbReference type="PROSITE" id="PS01136">
    <property type="entry name" value="UPF0034"/>
    <property type="match status" value="1"/>
</dbReference>
<sequence length="348" mass="38337">MDKSRLSYIAAPMVNQSDLPFRLLVRKYGATLAYTQMLLPSKLLNDRDYLDFHQRDLSIASTLGELGNGTPVVVQLCGDDPEMIVSAGKKLQGYCDAIDLNLGCPQEAAREGHYGAYLLGPKDRKLVQDIVSDMSNSLTVPISVKLRLCNPAPSTIDLGLSLEACGASWVALHARTISARNRRKGAADLSVVKNLKEALTIPVVSNGNVRQWQDLQKNLEVTGADGVMVGETLLGNPCIFAGVNPDPFQISLEYLDLCRQYPETVTIPIVQSHIRHFVDFKLGRRPWYKKFRATIGECQTLDDIQAHIVGWMKTLKVYDNAGPADCDSNATRDGDDDDTADIDLTSLW</sequence>
<dbReference type="PANTHER" id="PTHR11082">
    <property type="entry name" value="TRNA-DIHYDROURIDINE SYNTHASE"/>
    <property type="match status" value="1"/>
</dbReference>
<keyword evidence="2" id="KW-0285">Flavoprotein</keyword>
<keyword evidence="6" id="KW-0521">NADP</keyword>
<proteinExistence type="inferred from homology"/>
<dbReference type="CDD" id="cd02801">
    <property type="entry name" value="DUS_like_FMN"/>
    <property type="match status" value="1"/>
</dbReference>
<evidence type="ECO:0000256" key="8">
    <source>
        <dbReference type="ARBA" id="ARBA00023027"/>
    </source>
</evidence>
<evidence type="ECO:0000313" key="18">
    <source>
        <dbReference type="EMBL" id="KAL0959840.1"/>
    </source>
</evidence>
<evidence type="ECO:0000256" key="15">
    <source>
        <dbReference type="ARBA" id="ARBA00049447"/>
    </source>
</evidence>
<accession>A0ABR3JVB1</accession>
<dbReference type="SUPFAM" id="SSF51395">
    <property type="entry name" value="FMN-linked oxidoreductases"/>
    <property type="match status" value="1"/>
</dbReference>
<keyword evidence="19" id="KW-1185">Reference proteome</keyword>
<evidence type="ECO:0000259" key="17">
    <source>
        <dbReference type="Pfam" id="PF01207"/>
    </source>
</evidence>
<dbReference type="InterPro" id="IPR013785">
    <property type="entry name" value="Aldolase_TIM"/>
</dbReference>
<keyword evidence="5" id="KW-0819">tRNA processing</keyword>
<evidence type="ECO:0000256" key="3">
    <source>
        <dbReference type="ARBA" id="ARBA00022643"/>
    </source>
</evidence>
<comment type="similarity">
    <text evidence="9">Belongs to the Dus family. Dus1 subfamily.</text>
</comment>
<comment type="cofactor">
    <cofactor evidence="1">
        <name>FMN</name>
        <dbReference type="ChEBI" id="CHEBI:58210"/>
    </cofactor>
</comment>
<evidence type="ECO:0000256" key="2">
    <source>
        <dbReference type="ARBA" id="ARBA00022630"/>
    </source>
</evidence>
<comment type="catalytic activity">
    <reaction evidence="16">
        <text>5,6-dihydrouridine(17) in tRNA + NADP(+) = uridine(17) in tRNA + NADPH + H(+)</text>
        <dbReference type="Rhea" id="RHEA:53368"/>
        <dbReference type="Rhea" id="RHEA-COMP:13541"/>
        <dbReference type="Rhea" id="RHEA-COMP:13542"/>
        <dbReference type="ChEBI" id="CHEBI:15378"/>
        <dbReference type="ChEBI" id="CHEBI:57783"/>
        <dbReference type="ChEBI" id="CHEBI:58349"/>
        <dbReference type="ChEBI" id="CHEBI:65315"/>
        <dbReference type="ChEBI" id="CHEBI:74443"/>
        <dbReference type="EC" id="1.3.1.88"/>
    </reaction>
    <physiologicalReaction direction="right-to-left" evidence="16">
        <dbReference type="Rhea" id="RHEA:53370"/>
    </physiologicalReaction>
</comment>
<evidence type="ECO:0000256" key="1">
    <source>
        <dbReference type="ARBA" id="ARBA00001917"/>
    </source>
</evidence>
<comment type="catalytic activity">
    <reaction evidence="15">
        <text>a 5,6-dihydrouridine in mRNA + NADP(+) = a uridine in mRNA + NADPH + H(+)</text>
        <dbReference type="Rhea" id="RHEA:69855"/>
        <dbReference type="Rhea" id="RHEA-COMP:14658"/>
        <dbReference type="Rhea" id="RHEA-COMP:17789"/>
        <dbReference type="ChEBI" id="CHEBI:15378"/>
        <dbReference type="ChEBI" id="CHEBI:57783"/>
        <dbReference type="ChEBI" id="CHEBI:58349"/>
        <dbReference type="ChEBI" id="CHEBI:65315"/>
        <dbReference type="ChEBI" id="CHEBI:74443"/>
    </reaction>
    <physiologicalReaction direction="right-to-left" evidence="15">
        <dbReference type="Rhea" id="RHEA:69857"/>
    </physiologicalReaction>
</comment>
<dbReference type="EC" id="1.3.1.88" evidence="10"/>